<keyword evidence="9" id="KW-0238">DNA-binding</keyword>
<dbReference type="GO" id="GO:0006269">
    <property type="term" value="P:DNA replication, synthesis of primer"/>
    <property type="evidence" value="ECO:0007669"/>
    <property type="project" value="UniProtKB-KW"/>
</dbReference>
<dbReference type="eggNOG" id="KOG2267">
    <property type="taxonomic scope" value="Eukaryota"/>
</dbReference>
<organism evidence="11 12">
    <name type="scientific">Thalassiosira oceanica</name>
    <name type="common">Marine diatom</name>
    <dbReference type="NCBI Taxonomy" id="159749"/>
    <lineage>
        <taxon>Eukaryota</taxon>
        <taxon>Sar</taxon>
        <taxon>Stramenopiles</taxon>
        <taxon>Ochrophyta</taxon>
        <taxon>Bacillariophyta</taxon>
        <taxon>Coscinodiscophyceae</taxon>
        <taxon>Thalassiosirophycidae</taxon>
        <taxon>Thalassiosirales</taxon>
        <taxon>Thalassiosiraceae</taxon>
        <taxon>Thalassiosira</taxon>
    </lineage>
</organism>
<evidence type="ECO:0000313" key="12">
    <source>
        <dbReference type="Proteomes" id="UP000266841"/>
    </source>
</evidence>
<dbReference type="GO" id="GO:0051539">
    <property type="term" value="F:4 iron, 4 sulfur cluster binding"/>
    <property type="evidence" value="ECO:0007669"/>
    <property type="project" value="UniProtKB-KW"/>
</dbReference>
<dbReference type="AlphaFoldDB" id="K0RJG2"/>
<evidence type="ECO:0000256" key="2">
    <source>
        <dbReference type="ARBA" id="ARBA00010564"/>
    </source>
</evidence>
<dbReference type="Proteomes" id="UP000266841">
    <property type="component" value="Unassembled WGS sequence"/>
</dbReference>
<dbReference type="Gene3D" id="1.20.930.80">
    <property type="match status" value="1"/>
</dbReference>
<evidence type="ECO:0000256" key="8">
    <source>
        <dbReference type="ARBA" id="ARBA00023014"/>
    </source>
</evidence>
<comment type="similarity">
    <text evidence="2">Belongs to the eukaryotic-type primase large subunit family.</text>
</comment>
<evidence type="ECO:0000256" key="9">
    <source>
        <dbReference type="ARBA" id="ARBA00023125"/>
    </source>
</evidence>
<dbReference type="EMBL" id="AGNL01047523">
    <property type="protein sequence ID" value="EJK46812.1"/>
    <property type="molecule type" value="Genomic_DNA"/>
</dbReference>
<gene>
    <name evidence="11" type="ORF">THAOC_34503</name>
</gene>
<dbReference type="Pfam" id="PF26466">
    <property type="entry name" value="DNA_primase_lrg_N"/>
    <property type="match status" value="1"/>
</dbReference>
<evidence type="ECO:0000313" key="11">
    <source>
        <dbReference type="EMBL" id="EJK46812.1"/>
    </source>
</evidence>
<accession>K0RJG2</accession>
<dbReference type="Pfam" id="PF04104">
    <property type="entry name" value="DNA_primase_lrg"/>
    <property type="match status" value="1"/>
</dbReference>
<protein>
    <recommendedName>
        <fullName evidence="10">DNA primase large subunit C-terminal domain-containing protein</fullName>
    </recommendedName>
</protein>
<feature type="domain" description="DNA primase large subunit C-terminal" evidence="10">
    <location>
        <begin position="221"/>
        <end position="397"/>
    </location>
</feature>
<dbReference type="PANTHER" id="PTHR10537">
    <property type="entry name" value="DNA PRIMASE LARGE SUBUNIT"/>
    <property type="match status" value="1"/>
</dbReference>
<comment type="caution">
    <text evidence="11">The sequence shown here is derived from an EMBL/GenBank/DDBJ whole genome shotgun (WGS) entry which is preliminary data.</text>
</comment>
<keyword evidence="3" id="KW-0004">4Fe-4S</keyword>
<proteinExistence type="inferred from homology"/>
<comment type="cofactor">
    <cofactor evidence="1">
        <name>[4Fe-4S] cluster</name>
        <dbReference type="ChEBI" id="CHEBI:49883"/>
    </cofactor>
</comment>
<evidence type="ECO:0000256" key="7">
    <source>
        <dbReference type="ARBA" id="ARBA00023004"/>
    </source>
</evidence>
<keyword evidence="12" id="KW-1185">Reference proteome</keyword>
<dbReference type="OrthoDB" id="421393at2759"/>
<dbReference type="CDD" id="cd07322">
    <property type="entry name" value="PriL_PriS_Eukaryotic"/>
    <property type="match status" value="1"/>
</dbReference>
<keyword evidence="7" id="KW-0408">Iron</keyword>
<evidence type="ECO:0000256" key="4">
    <source>
        <dbReference type="ARBA" id="ARBA00022515"/>
    </source>
</evidence>
<dbReference type="GO" id="GO:0006270">
    <property type="term" value="P:DNA replication initiation"/>
    <property type="evidence" value="ECO:0007669"/>
    <property type="project" value="TreeGrafter"/>
</dbReference>
<dbReference type="OMA" id="RINYKPW"/>
<keyword evidence="8" id="KW-0411">Iron-sulfur</keyword>
<evidence type="ECO:0000259" key="10">
    <source>
        <dbReference type="Pfam" id="PF04104"/>
    </source>
</evidence>
<dbReference type="InterPro" id="IPR007238">
    <property type="entry name" value="DNA_primase_lsu_euk/arc"/>
</dbReference>
<dbReference type="InterPro" id="IPR058560">
    <property type="entry name" value="DNA_primase_C"/>
</dbReference>
<keyword evidence="4" id="KW-0639">Primosome</keyword>
<reference evidence="11 12" key="1">
    <citation type="journal article" date="2012" name="Genome Biol.">
        <title>Genome and low-iron response of an oceanic diatom adapted to chronic iron limitation.</title>
        <authorList>
            <person name="Lommer M."/>
            <person name="Specht M."/>
            <person name="Roy A.S."/>
            <person name="Kraemer L."/>
            <person name="Andreson R."/>
            <person name="Gutowska M.A."/>
            <person name="Wolf J."/>
            <person name="Bergner S.V."/>
            <person name="Schilhabel M.B."/>
            <person name="Klostermeier U.C."/>
            <person name="Beiko R.G."/>
            <person name="Rosenstiel P."/>
            <person name="Hippler M."/>
            <person name="Laroche J."/>
        </authorList>
    </citation>
    <scope>NUCLEOTIDE SEQUENCE [LARGE SCALE GENOMIC DNA]</scope>
    <source>
        <strain evidence="11 12">CCMP1005</strain>
    </source>
</reference>
<dbReference type="GO" id="GO:0005658">
    <property type="term" value="C:alpha DNA polymerase:primase complex"/>
    <property type="evidence" value="ECO:0007669"/>
    <property type="project" value="TreeGrafter"/>
</dbReference>
<dbReference type="PANTHER" id="PTHR10537:SF3">
    <property type="entry name" value="DNA PRIMASE LARGE SUBUNIT"/>
    <property type="match status" value="1"/>
</dbReference>
<dbReference type="GO" id="GO:0046872">
    <property type="term" value="F:metal ion binding"/>
    <property type="evidence" value="ECO:0007669"/>
    <property type="project" value="UniProtKB-KW"/>
</dbReference>
<evidence type="ECO:0000256" key="1">
    <source>
        <dbReference type="ARBA" id="ARBA00001966"/>
    </source>
</evidence>
<sequence length="424" mass="47415">MKTRNLSPENYRTELGKCIKKHLSSKDGDRLDVASHFILRAAYCRTEDLRRWFLTQECHLFKYRLESASSNNGNALKEFLARNDFALDRVSRAEKEGMRGKLLSVTGGPNPVEFLSTDYYRVPFVQALELVARRECYVEDGFAFVPLTRIVSIVVAKFRVSLSKSMALAVGAFGQVAHEESTRIGPLLKSMNSQYTGPSTPDAMVGLDGERVLTAATVDGLAAQSMPLCMQQLHTGLKRDHKLKHQGRLQFGLFLKGSGMSLEEHTLFFQREFTRIMTSEQFNKQYSYSIRHMHGKEGKRASYTPYNCMKIIMGNPPQSGVEHHGCPYKHYDDQNLSALLGKLKIGDSADRDAIMRLKKEGNFQLACAKQFEVQHPLASTVAGVNMDGVGNHPNAWFNASVSYHQAKSGGDSGMDAVKKEEAVM</sequence>
<dbReference type="InterPro" id="IPR016558">
    <property type="entry name" value="DNA_primase_lsu_euk"/>
</dbReference>
<keyword evidence="6" id="KW-0479">Metal-binding</keyword>
<evidence type="ECO:0000256" key="3">
    <source>
        <dbReference type="ARBA" id="ARBA00022485"/>
    </source>
</evidence>
<evidence type="ECO:0000256" key="6">
    <source>
        <dbReference type="ARBA" id="ARBA00022723"/>
    </source>
</evidence>
<dbReference type="GO" id="GO:0003677">
    <property type="term" value="F:DNA binding"/>
    <property type="evidence" value="ECO:0007669"/>
    <property type="project" value="UniProtKB-KW"/>
</dbReference>
<keyword evidence="5" id="KW-0235">DNA replication</keyword>
<name>K0RJG2_THAOC</name>
<evidence type="ECO:0000256" key="5">
    <source>
        <dbReference type="ARBA" id="ARBA00022705"/>
    </source>
</evidence>